<reference evidence="1 2" key="1">
    <citation type="submission" date="2019-03" db="EMBL/GenBank/DDBJ databases">
        <title>The genome sequence of Nitrosococcus wardiae strain D1FHST reveals the archetypal metabolic capacity of ammonia-oxidizing Gammaproteobacteria.</title>
        <authorList>
            <person name="Wang L."/>
            <person name="Lim C.K."/>
            <person name="Hanson T.E."/>
            <person name="Dang H."/>
            <person name="Klotz M.G."/>
        </authorList>
    </citation>
    <scope>NUCLEOTIDE SEQUENCE [LARGE SCALE GENOMIC DNA]</scope>
    <source>
        <strain evidence="1 2">D1FHS</strain>
    </source>
</reference>
<dbReference type="EMBL" id="CP038033">
    <property type="protein sequence ID" value="QBQ55134.1"/>
    <property type="molecule type" value="Genomic_DNA"/>
</dbReference>
<evidence type="ECO:0000313" key="2">
    <source>
        <dbReference type="Proteomes" id="UP000294325"/>
    </source>
</evidence>
<keyword evidence="1" id="KW-0808">Transferase</keyword>
<dbReference type="Gene3D" id="3.30.565.10">
    <property type="entry name" value="Histidine kinase-like ATPase, C-terminal domain"/>
    <property type="match status" value="1"/>
</dbReference>
<proteinExistence type="predicted"/>
<organism evidence="1 2">
    <name type="scientific">Nitrosococcus wardiae</name>
    <dbReference type="NCBI Taxonomy" id="1814290"/>
    <lineage>
        <taxon>Bacteria</taxon>
        <taxon>Pseudomonadati</taxon>
        <taxon>Pseudomonadota</taxon>
        <taxon>Gammaproteobacteria</taxon>
        <taxon>Chromatiales</taxon>
        <taxon>Chromatiaceae</taxon>
        <taxon>Nitrosococcus</taxon>
    </lineage>
</organism>
<dbReference type="KEGG" id="nwr:E3U44_11910"/>
<gene>
    <name evidence="1" type="ORF">E3U44_11910</name>
</gene>
<dbReference type="AlphaFoldDB" id="A0A4P7C130"/>
<dbReference type="InterPro" id="IPR036890">
    <property type="entry name" value="HATPase_C_sf"/>
</dbReference>
<dbReference type="SUPFAM" id="SSF55874">
    <property type="entry name" value="ATPase domain of HSP90 chaperone/DNA topoisomerase II/histidine kinase"/>
    <property type="match status" value="1"/>
</dbReference>
<accession>A0A4P7C130</accession>
<dbReference type="Proteomes" id="UP000294325">
    <property type="component" value="Chromosome"/>
</dbReference>
<dbReference type="OrthoDB" id="9770795at2"/>
<name>A0A4P7C130_9GAMM</name>
<protein>
    <submittedName>
        <fullName evidence="1">HAMP domain-containing histidine kinase</fullName>
    </submittedName>
</protein>
<dbReference type="GO" id="GO:0016301">
    <property type="term" value="F:kinase activity"/>
    <property type="evidence" value="ECO:0007669"/>
    <property type="project" value="UniProtKB-KW"/>
</dbReference>
<keyword evidence="2" id="KW-1185">Reference proteome</keyword>
<sequence length="44" mass="4838">MAIVRWAVEAHGGYIVLQSEEGQGSTFRIILPLARKHSMPGDSK</sequence>
<evidence type="ECO:0000313" key="1">
    <source>
        <dbReference type="EMBL" id="QBQ55134.1"/>
    </source>
</evidence>
<keyword evidence="1" id="KW-0418">Kinase</keyword>